<dbReference type="CDD" id="cd00067">
    <property type="entry name" value="GAL4"/>
    <property type="match status" value="1"/>
</dbReference>
<dbReference type="GO" id="GO:0008270">
    <property type="term" value="F:zinc ion binding"/>
    <property type="evidence" value="ECO:0007669"/>
    <property type="project" value="InterPro"/>
</dbReference>
<dbReference type="Pfam" id="PF00172">
    <property type="entry name" value="Zn_clus"/>
    <property type="match status" value="1"/>
</dbReference>
<dbReference type="SUPFAM" id="SSF57701">
    <property type="entry name" value="Zn2/Cys6 DNA-binding domain"/>
    <property type="match status" value="1"/>
</dbReference>
<dbReference type="PANTHER" id="PTHR37540">
    <property type="entry name" value="TRANSCRIPTION FACTOR (ACR-2), PUTATIVE-RELATED-RELATED"/>
    <property type="match status" value="1"/>
</dbReference>
<evidence type="ECO:0000256" key="1">
    <source>
        <dbReference type="ARBA" id="ARBA00023242"/>
    </source>
</evidence>
<organism evidence="3 4">
    <name type="scientific">Decorospora gaudefroyi</name>
    <dbReference type="NCBI Taxonomy" id="184978"/>
    <lineage>
        <taxon>Eukaryota</taxon>
        <taxon>Fungi</taxon>
        <taxon>Dikarya</taxon>
        <taxon>Ascomycota</taxon>
        <taxon>Pezizomycotina</taxon>
        <taxon>Dothideomycetes</taxon>
        <taxon>Pleosporomycetidae</taxon>
        <taxon>Pleosporales</taxon>
        <taxon>Pleosporineae</taxon>
        <taxon>Pleosporaceae</taxon>
        <taxon>Decorospora</taxon>
    </lineage>
</organism>
<dbReference type="PANTHER" id="PTHR37540:SF5">
    <property type="entry name" value="TRANSCRIPTION FACTOR DOMAIN-CONTAINING PROTEIN"/>
    <property type="match status" value="1"/>
</dbReference>
<dbReference type="AlphaFoldDB" id="A0A6A5JXG3"/>
<name>A0A6A5JXG3_9PLEO</name>
<dbReference type="EMBL" id="ML975487">
    <property type="protein sequence ID" value="KAF1828899.1"/>
    <property type="molecule type" value="Genomic_DNA"/>
</dbReference>
<evidence type="ECO:0000313" key="4">
    <source>
        <dbReference type="Proteomes" id="UP000800040"/>
    </source>
</evidence>
<dbReference type="Gene3D" id="4.10.240.10">
    <property type="entry name" value="Zn(2)-C6 fungal-type DNA-binding domain"/>
    <property type="match status" value="1"/>
</dbReference>
<dbReference type="Proteomes" id="UP000800040">
    <property type="component" value="Unassembled WGS sequence"/>
</dbReference>
<protein>
    <recommendedName>
        <fullName evidence="2">Zn(2)-C6 fungal-type domain-containing protein</fullName>
    </recommendedName>
</protein>
<proteinExistence type="predicted"/>
<sequence length="474" mass="53527">MRKTLRRSCDACAKSKLSCDLLTPRCSRCIKRKVTTCVYANEPLSTALAERPATAYSDVFPGPENVSRKFSSDNAMTLYIPRTPCFDPFDSYPTTRLSRTRVQQLIQHFLSNIAFQYYPLDLQMSTNPFVVSWWPLALQDPALFHVSLQTASLDIELRAQNGFSNSDILMAVSVSLVRQRVEAPLLASRDETIDSVVTLAAIEFGKGNTAVGNMHINGVKRMVQMRGGIHQLKLTSPLTARMVAWVSLILMQSPQFDAQNDLMVGDGISPIPQWPVTMATQDQLPSYLSDLNLDPRVSDIFFRLRNLFRASQPDSLPSTDLHDLTCFVLHKLLAWCPQPTETDCSGILATSQCVRYAAALYMLIIHGPTYFSHAHLQSNMVLQLRTYLEDIMTSISVYHGPLAIWILLIGMVASENTSDWHWYAIRITVLAEQLHVCAWEDVLPCLEGVLWFREPRTEQIFKHRWAEAWTLSAP</sequence>
<dbReference type="SMART" id="SM00066">
    <property type="entry name" value="GAL4"/>
    <property type="match status" value="1"/>
</dbReference>
<keyword evidence="1" id="KW-0539">Nucleus</keyword>
<dbReference type="Pfam" id="PF11951">
    <property type="entry name" value="Fungal_trans_2"/>
    <property type="match status" value="1"/>
</dbReference>
<dbReference type="InterPro" id="IPR036864">
    <property type="entry name" value="Zn2-C6_fun-type_DNA-bd_sf"/>
</dbReference>
<keyword evidence="4" id="KW-1185">Reference proteome</keyword>
<dbReference type="InterPro" id="IPR001138">
    <property type="entry name" value="Zn2Cys6_DnaBD"/>
</dbReference>
<dbReference type="GO" id="GO:0000981">
    <property type="term" value="F:DNA-binding transcription factor activity, RNA polymerase II-specific"/>
    <property type="evidence" value="ECO:0007669"/>
    <property type="project" value="InterPro"/>
</dbReference>
<dbReference type="PROSITE" id="PS50048">
    <property type="entry name" value="ZN2_CY6_FUNGAL_2"/>
    <property type="match status" value="1"/>
</dbReference>
<gene>
    <name evidence="3" type="ORF">BDW02DRAFT_584146</name>
</gene>
<feature type="domain" description="Zn(2)-C6 fungal-type" evidence="2">
    <location>
        <begin position="8"/>
        <end position="39"/>
    </location>
</feature>
<dbReference type="OrthoDB" id="4158087at2759"/>
<evidence type="ECO:0000313" key="3">
    <source>
        <dbReference type="EMBL" id="KAF1828899.1"/>
    </source>
</evidence>
<evidence type="ECO:0000259" key="2">
    <source>
        <dbReference type="PROSITE" id="PS50048"/>
    </source>
</evidence>
<dbReference type="InterPro" id="IPR021858">
    <property type="entry name" value="Fun_TF"/>
</dbReference>
<accession>A0A6A5JXG3</accession>
<dbReference type="PROSITE" id="PS00463">
    <property type="entry name" value="ZN2_CY6_FUNGAL_1"/>
    <property type="match status" value="1"/>
</dbReference>
<reference evidence="3" key="1">
    <citation type="submission" date="2020-01" db="EMBL/GenBank/DDBJ databases">
        <authorList>
            <consortium name="DOE Joint Genome Institute"/>
            <person name="Haridas S."/>
            <person name="Albert R."/>
            <person name="Binder M."/>
            <person name="Bloem J."/>
            <person name="Labutti K."/>
            <person name="Salamov A."/>
            <person name="Andreopoulos B."/>
            <person name="Baker S.E."/>
            <person name="Barry K."/>
            <person name="Bills G."/>
            <person name="Bluhm B.H."/>
            <person name="Cannon C."/>
            <person name="Castanera R."/>
            <person name="Culley D.E."/>
            <person name="Daum C."/>
            <person name="Ezra D."/>
            <person name="Gonzalez J.B."/>
            <person name="Henrissat B."/>
            <person name="Kuo A."/>
            <person name="Liang C."/>
            <person name="Lipzen A."/>
            <person name="Lutzoni F."/>
            <person name="Magnuson J."/>
            <person name="Mondo S."/>
            <person name="Nolan M."/>
            <person name="Ohm R."/>
            <person name="Pangilinan J."/>
            <person name="Park H.-J."/>
            <person name="Ramirez L."/>
            <person name="Alfaro M."/>
            <person name="Sun H."/>
            <person name="Tritt A."/>
            <person name="Yoshinaga Y."/>
            <person name="Zwiers L.-H."/>
            <person name="Turgeon B.G."/>
            <person name="Goodwin S.B."/>
            <person name="Spatafora J.W."/>
            <person name="Crous P.W."/>
            <person name="Grigoriev I.V."/>
        </authorList>
    </citation>
    <scope>NUCLEOTIDE SEQUENCE</scope>
    <source>
        <strain evidence="3">P77</strain>
    </source>
</reference>